<keyword evidence="1" id="KW-0472">Membrane</keyword>
<feature type="transmembrane region" description="Helical" evidence="1">
    <location>
        <begin position="42"/>
        <end position="64"/>
    </location>
</feature>
<name>A0A5C5RB30_9ACTN</name>
<dbReference type="InterPro" id="IPR021385">
    <property type="entry name" value="DUF3017"/>
</dbReference>
<organism evidence="2 3">
    <name type="scientific">Tsukamurella asaccharolytica</name>
    <dbReference type="NCBI Taxonomy" id="2592067"/>
    <lineage>
        <taxon>Bacteria</taxon>
        <taxon>Bacillati</taxon>
        <taxon>Actinomycetota</taxon>
        <taxon>Actinomycetes</taxon>
        <taxon>Mycobacteriales</taxon>
        <taxon>Tsukamurellaceae</taxon>
        <taxon>Tsukamurella</taxon>
    </lineage>
</organism>
<sequence>MVLVGLEYWRRGLFVIGAGTGLGALLRAFLPERRQGLLRVRSRWFDVSVLAVAAAAILIVSWGINPLDTK</sequence>
<dbReference type="Pfam" id="PF11222">
    <property type="entry name" value="DUF3017"/>
    <property type="match status" value="1"/>
</dbReference>
<protein>
    <submittedName>
        <fullName evidence="2">DUF3017 domain-containing protein</fullName>
    </submittedName>
</protein>
<accession>A0A5C5RB30</accession>
<evidence type="ECO:0000256" key="1">
    <source>
        <dbReference type="SAM" id="Phobius"/>
    </source>
</evidence>
<keyword evidence="1" id="KW-0812">Transmembrane</keyword>
<evidence type="ECO:0000313" key="2">
    <source>
        <dbReference type="EMBL" id="TWS19321.1"/>
    </source>
</evidence>
<dbReference type="AlphaFoldDB" id="A0A5C5RB30"/>
<reference evidence="2 3" key="1">
    <citation type="submission" date="2019-06" db="EMBL/GenBank/DDBJ databases">
        <title>Tsukamurella conjunctivitidis sp. nov., Tsukamurella assacharolytica sp. nov. and Tsukamurella sputae sp. nov. isolated from patients with conjunctivitis, bacteraemia (lymphoma) and respiratory infection (sputum) in Hong Kong.</title>
        <authorList>
            <person name="Teng J.L.L."/>
            <person name="Lee H.H."/>
            <person name="Fong J.Y.H."/>
            <person name="Fok K.M.N."/>
            <person name="Lau S.K.P."/>
            <person name="Woo P.C.Y."/>
        </authorList>
    </citation>
    <scope>NUCLEOTIDE SEQUENCE [LARGE SCALE GENOMIC DNA]</scope>
    <source>
        <strain evidence="2 3">HKU71</strain>
    </source>
</reference>
<dbReference type="EMBL" id="VIGW01000005">
    <property type="protein sequence ID" value="TWS19321.1"/>
    <property type="molecule type" value="Genomic_DNA"/>
</dbReference>
<proteinExistence type="predicted"/>
<keyword evidence="1" id="KW-1133">Transmembrane helix</keyword>
<evidence type="ECO:0000313" key="3">
    <source>
        <dbReference type="Proteomes" id="UP000317291"/>
    </source>
</evidence>
<keyword evidence="3" id="KW-1185">Reference proteome</keyword>
<gene>
    <name evidence="2" type="ORF">FK529_11975</name>
</gene>
<feature type="transmembrane region" description="Helical" evidence="1">
    <location>
        <begin position="12"/>
        <end position="30"/>
    </location>
</feature>
<dbReference type="Proteomes" id="UP000317291">
    <property type="component" value="Unassembled WGS sequence"/>
</dbReference>
<comment type="caution">
    <text evidence="2">The sequence shown here is derived from an EMBL/GenBank/DDBJ whole genome shotgun (WGS) entry which is preliminary data.</text>
</comment>